<keyword evidence="8" id="KW-1185">Reference proteome</keyword>
<dbReference type="GO" id="GO:0003700">
    <property type="term" value="F:DNA-binding transcription factor activity"/>
    <property type="evidence" value="ECO:0007669"/>
    <property type="project" value="InterPro"/>
</dbReference>
<dbReference type="InterPro" id="IPR000847">
    <property type="entry name" value="LysR_HTH_N"/>
</dbReference>
<dbReference type="EMBL" id="PDNU01000051">
    <property type="protein sequence ID" value="PHK93348.1"/>
    <property type="molecule type" value="Genomic_DNA"/>
</dbReference>
<dbReference type="Proteomes" id="UP000223527">
    <property type="component" value="Unassembled WGS sequence"/>
</dbReference>
<keyword evidence="3" id="KW-0238">DNA-binding</keyword>
<gene>
    <name evidence="7" type="ORF">CR162_19165</name>
</gene>
<accession>A0A2C6ZZW5</accession>
<reference evidence="7 8" key="1">
    <citation type="submission" date="2017-10" db="EMBL/GenBank/DDBJ databases">
        <authorList>
            <person name="Banno H."/>
            <person name="Chua N.-H."/>
        </authorList>
    </citation>
    <scope>NUCLEOTIDE SEQUENCE [LARGE SCALE GENOMIC DNA]</scope>
    <source>
        <strain evidence="7 8">YW11</strain>
    </source>
</reference>
<dbReference type="OrthoDB" id="8479357at2"/>
<comment type="similarity">
    <text evidence="1">Belongs to the LysR transcriptional regulatory family.</text>
</comment>
<dbReference type="InterPro" id="IPR036390">
    <property type="entry name" value="WH_DNA-bd_sf"/>
</dbReference>
<evidence type="ECO:0000256" key="4">
    <source>
        <dbReference type="ARBA" id="ARBA00023159"/>
    </source>
</evidence>
<protein>
    <submittedName>
        <fullName evidence="7">Transcriptional regulator</fullName>
    </submittedName>
</protein>
<dbReference type="PROSITE" id="PS50931">
    <property type="entry name" value="HTH_LYSR"/>
    <property type="match status" value="1"/>
</dbReference>
<dbReference type="Gene3D" id="3.40.190.290">
    <property type="match status" value="1"/>
</dbReference>
<dbReference type="InterPro" id="IPR036388">
    <property type="entry name" value="WH-like_DNA-bd_sf"/>
</dbReference>
<dbReference type="Pfam" id="PF00126">
    <property type="entry name" value="HTH_1"/>
    <property type="match status" value="1"/>
</dbReference>
<feature type="domain" description="HTH lysR-type" evidence="6">
    <location>
        <begin position="8"/>
        <end position="65"/>
    </location>
</feature>
<dbReference type="InterPro" id="IPR005119">
    <property type="entry name" value="LysR_subst-bd"/>
</dbReference>
<sequence length="321" mass="35270">MPILDTVMDLKHLTTFMQVAELGSLSKASDRLRIVQPALSRQIRLLEEELKVPLFTRHGRGMVLTHAGELLRERAAGILRQIEETRADLSLEAGAVRGQVILGVPPTVGDVLATRLIERFLQRYPDVRLRVVTAFSGYLLEWLHHSEIDIAVLYGTEQGANIKFAPLLVENLYFVSMGGTAGGPHDAISFEELSRQKLILPGPQHGLRMLVEAEARRRGLELSVPVEADALQVLKGLVAKGLGATLLPMPAVHQDVLEGRLTACSVVDPHLSRKLVIARPIGRKASLAVQKFEDALQEEVAEMVKEGVWEGKLLGGRRIPA</sequence>
<evidence type="ECO:0000256" key="1">
    <source>
        <dbReference type="ARBA" id="ARBA00009437"/>
    </source>
</evidence>
<dbReference type="PANTHER" id="PTHR30293:SF0">
    <property type="entry name" value="NITROGEN ASSIMILATION REGULATORY PROTEIN NAC"/>
    <property type="match status" value="1"/>
</dbReference>
<evidence type="ECO:0000313" key="7">
    <source>
        <dbReference type="EMBL" id="PHK93348.1"/>
    </source>
</evidence>
<dbReference type="SUPFAM" id="SSF53850">
    <property type="entry name" value="Periplasmic binding protein-like II"/>
    <property type="match status" value="1"/>
</dbReference>
<name>A0A2C6ZZW5_9PROT</name>
<keyword evidence="5" id="KW-0804">Transcription</keyword>
<dbReference type="Pfam" id="PF03466">
    <property type="entry name" value="LysR_substrate"/>
    <property type="match status" value="1"/>
</dbReference>
<keyword evidence="2" id="KW-0805">Transcription regulation</keyword>
<proteinExistence type="inferred from homology"/>
<evidence type="ECO:0000313" key="8">
    <source>
        <dbReference type="Proteomes" id="UP000223527"/>
    </source>
</evidence>
<dbReference type="CDD" id="cd08433">
    <property type="entry name" value="PBP2_Nac"/>
    <property type="match status" value="1"/>
</dbReference>
<dbReference type="GO" id="GO:2000142">
    <property type="term" value="P:regulation of DNA-templated transcription initiation"/>
    <property type="evidence" value="ECO:0007669"/>
    <property type="project" value="TreeGrafter"/>
</dbReference>
<organism evidence="7 8">
    <name type="scientific">Teichococcus rhizosphaerae</name>
    <dbReference type="NCBI Taxonomy" id="1335062"/>
    <lineage>
        <taxon>Bacteria</taxon>
        <taxon>Pseudomonadati</taxon>
        <taxon>Pseudomonadota</taxon>
        <taxon>Alphaproteobacteria</taxon>
        <taxon>Acetobacterales</taxon>
        <taxon>Roseomonadaceae</taxon>
        <taxon>Roseomonas</taxon>
    </lineage>
</organism>
<keyword evidence="4" id="KW-0010">Activator</keyword>
<dbReference type="Gene3D" id="1.10.10.10">
    <property type="entry name" value="Winged helix-like DNA-binding domain superfamily/Winged helix DNA-binding domain"/>
    <property type="match status" value="1"/>
</dbReference>
<dbReference type="PRINTS" id="PR00039">
    <property type="entry name" value="HTHLYSR"/>
</dbReference>
<comment type="caution">
    <text evidence="7">The sequence shown here is derived from an EMBL/GenBank/DDBJ whole genome shotgun (WGS) entry which is preliminary data.</text>
</comment>
<evidence type="ECO:0000259" key="6">
    <source>
        <dbReference type="PROSITE" id="PS50931"/>
    </source>
</evidence>
<dbReference type="AlphaFoldDB" id="A0A2C6ZZW5"/>
<dbReference type="FunFam" id="1.10.10.10:FF:000001">
    <property type="entry name" value="LysR family transcriptional regulator"/>
    <property type="match status" value="1"/>
</dbReference>
<dbReference type="PANTHER" id="PTHR30293">
    <property type="entry name" value="TRANSCRIPTIONAL REGULATORY PROTEIN NAC-RELATED"/>
    <property type="match status" value="1"/>
</dbReference>
<dbReference type="SUPFAM" id="SSF46785">
    <property type="entry name" value="Winged helix' DNA-binding domain"/>
    <property type="match status" value="1"/>
</dbReference>
<evidence type="ECO:0000256" key="3">
    <source>
        <dbReference type="ARBA" id="ARBA00023125"/>
    </source>
</evidence>
<evidence type="ECO:0000256" key="5">
    <source>
        <dbReference type="ARBA" id="ARBA00023163"/>
    </source>
</evidence>
<dbReference type="GO" id="GO:0003677">
    <property type="term" value="F:DNA binding"/>
    <property type="evidence" value="ECO:0007669"/>
    <property type="project" value="UniProtKB-KW"/>
</dbReference>
<evidence type="ECO:0000256" key="2">
    <source>
        <dbReference type="ARBA" id="ARBA00023015"/>
    </source>
</evidence>